<protein>
    <submittedName>
        <fullName evidence="1">GatB/YqeY domain-containing protein</fullName>
    </submittedName>
</protein>
<dbReference type="SUPFAM" id="SSF89095">
    <property type="entry name" value="GatB/YqeY motif"/>
    <property type="match status" value="1"/>
</dbReference>
<comment type="caution">
    <text evidence="1">The sequence shown here is derived from an EMBL/GenBank/DDBJ whole genome shotgun (WGS) entry which is preliminary data.</text>
</comment>
<evidence type="ECO:0000313" key="1">
    <source>
        <dbReference type="EMBL" id="MFC4267471.1"/>
    </source>
</evidence>
<dbReference type="PANTHER" id="PTHR28055">
    <property type="entry name" value="ALTERED INHERITANCE OF MITOCHONDRIA PROTEIN 41, MITOCHONDRIAL"/>
    <property type="match status" value="1"/>
</dbReference>
<keyword evidence="2" id="KW-1185">Reference proteome</keyword>
<dbReference type="Gene3D" id="1.10.10.410">
    <property type="match status" value="1"/>
</dbReference>
<gene>
    <name evidence="1" type="ORF">ACFOWD_01020</name>
</gene>
<dbReference type="Gene3D" id="1.10.1510.10">
    <property type="entry name" value="Uncharacterised protein YqeY/AIM41 PF09424, N-terminal domain"/>
    <property type="match status" value="1"/>
</dbReference>
<dbReference type="InterPro" id="IPR042184">
    <property type="entry name" value="YqeY/Aim41_N"/>
</dbReference>
<dbReference type="Pfam" id="PF09424">
    <property type="entry name" value="YqeY"/>
    <property type="match status" value="1"/>
</dbReference>
<sequence>MSLQKQVMEKMKEAMKAKDTVALQALRAVKSAFLLAKTESGAGDDLSETQEIKIIQKQVKQRKDSAAIFIKQGREDLAKPELDEVAVLEQFLPEALTEEEIEGVVIATIDSLGASGMQDMGKVMGIVSKELAGQADGKTISTLVKKILMK</sequence>
<proteinExistence type="predicted"/>
<accession>A0ABV8R4P9</accession>
<dbReference type="RefSeq" id="WP_377407378.1">
    <property type="nucleotide sequence ID" value="NZ_JBHSCY010000001.1"/>
</dbReference>
<dbReference type="InterPro" id="IPR003789">
    <property type="entry name" value="Asn/Gln_tRNA_amidoTrase-B-like"/>
</dbReference>
<dbReference type="PANTHER" id="PTHR28055:SF1">
    <property type="entry name" value="ALTERED INHERITANCE OF MITOCHONDRIA PROTEIN 41, MITOCHONDRIAL"/>
    <property type="match status" value="1"/>
</dbReference>
<evidence type="ECO:0000313" key="2">
    <source>
        <dbReference type="Proteomes" id="UP001595826"/>
    </source>
</evidence>
<reference evidence="2" key="1">
    <citation type="journal article" date="2019" name="Int. J. Syst. Evol. Microbiol.">
        <title>The Global Catalogue of Microorganisms (GCM) 10K type strain sequencing project: providing services to taxonomists for standard genome sequencing and annotation.</title>
        <authorList>
            <consortium name="The Broad Institute Genomics Platform"/>
            <consortium name="The Broad Institute Genome Sequencing Center for Infectious Disease"/>
            <person name="Wu L."/>
            <person name="Ma J."/>
        </authorList>
    </citation>
    <scope>NUCLEOTIDE SEQUENCE [LARGE SCALE GENOMIC DNA]</scope>
    <source>
        <strain evidence="2">CECT 8655</strain>
    </source>
</reference>
<dbReference type="Proteomes" id="UP001595826">
    <property type="component" value="Unassembled WGS sequence"/>
</dbReference>
<organism evidence="1 2">
    <name type="scientific">Polaribacter marinivivus</name>
    <dbReference type="NCBI Taxonomy" id="1524260"/>
    <lineage>
        <taxon>Bacteria</taxon>
        <taxon>Pseudomonadati</taxon>
        <taxon>Bacteroidota</taxon>
        <taxon>Flavobacteriia</taxon>
        <taxon>Flavobacteriales</taxon>
        <taxon>Flavobacteriaceae</taxon>
    </lineage>
</organism>
<dbReference type="InterPro" id="IPR023168">
    <property type="entry name" value="GatB_Yqey_C_2"/>
</dbReference>
<dbReference type="InterPro" id="IPR019004">
    <property type="entry name" value="YqeY/Aim41"/>
</dbReference>
<dbReference type="EMBL" id="JBHSCY010000001">
    <property type="protein sequence ID" value="MFC4267471.1"/>
    <property type="molecule type" value="Genomic_DNA"/>
</dbReference>
<name>A0ABV8R4P9_9FLAO</name>